<dbReference type="Proteomes" id="UP001515943">
    <property type="component" value="Unassembled WGS sequence"/>
</dbReference>
<reference evidence="2 3" key="1">
    <citation type="submission" date="2019-08" db="EMBL/GenBank/DDBJ databases">
        <title>Lentzea from Indian Himalayas.</title>
        <authorList>
            <person name="Mandal S."/>
            <person name="Mallick Gupta A."/>
            <person name="Maiti P.K."/>
            <person name="Sarkar J."/>
            <person name="Mandal S."/>
        </authorList>
    </citation>
    <scope>NUCLEOTIDE SEQUENCE [LARGE SCALE GENOMIC DNA]</scope>
    <source>
        <strain evidence="2 3">PSKA42</strain>
    </source>
</reference>
<comment type="similarity">
    <text evidence="1">Belongs to the flavin-dependent halogenase family. Bacterial tryptophan halogenase subfamily.</text>
</comment>
<dbReference type="InterPro" id="IPR036188">
    <property type="entry name" value="FAD/NAD-bd_sf"/>
</dbReference>
<comment type="caution">
    <text evidence="2">The sequence shown here is derived from an EMBL/GenBank/DDBJ whole genome shotgun (WGS) entry which is preliminary data.</text>
</comment>
<organism evidence="2 3">
    <name type="scientific">Lentzea indica</name>
    <dbReference type="NCBI Taxonomy" id="2604800"/>
    <lineage>
        <taxon>Bacteria</taxon>
        <taxon>Bacillati</taxon>
        <taxon>Actinomycetota</taxon>
        <taxon>Actinomycetes</taxon>
        <taxon>Pseudonocardiales</taxon>
        <taxon>Pseudonocardiaceae</taxon>
        <taxon>Lentzea</taxon>
    </lineage>
</organism>
<dbReference type="PANTHER" id="PTHR43747:SF4">
    <property type="entry name" value="FLAVIN-DEPENDENT TRYPTOPHAN HALOGENASE"/>
    <property type="match status" value="1"/>
</dbReference>
<dbReference type="InterPro" id="IPR006905">
    <property type="entry name" value="Flavin_halogenase"/>
</dbReference>
<dbReference type="InterPro" id="IPR050816">
    <property type="entry name" value="Flavin-dep_Halogenase_NPB"/>
</dbReference>
<evidence type="ECO:0000256" key="1">
    <source>
        <dbReference type="ARBA" id="ARBA00038396"/>
    </source>
</evidence>
<proteinExistence type="inferred from homology"/>
<dbReference type="Gene3D" id="3.50.50.60">
    <property type="entry name" value="FAD/NAD(P)-binding domain"/>
    <property type="match status" value="1"/>
</dbReference>
<gene>
    <name evidence="2" type="ORF">FXN61_19110</name>
</gene>
<name>A0ABX1FJ73_9PSEU</name>
<dbReference type="Pfam" id="PF04820">
    <property type="entry name" value="Trp_halogenase"/>
    <property type="match status" value="1"/>
</dbReference>
<dbReference type="InterPro" id="IPR033856">
    <property type="entry name" value="Trp_halogen"/>
</dbReference>
<accession>A0ABX1FJ73</accession>
<dbReference type="EMBL" id="VSRL01000065">
    <property type="protein sequence ID" value="NKE58805.1"/>
    <property type="molecule type" value="Genomic_DNA"/>
</dbReference>
<sequence length="555" mass="62912">MSRRVFGSVVQLRADPASQAIVQHGGNVDRRIGRVIILGGGTAGWMTASYLGKALQSTVDITVLEAPAIPKIGVGEATVPNLQRVFFDYLGIPEEEWMRECNASFKMAVKFVNWRTPGEGEVTPRLVDGRSDHFYHPFGILGSHDRVPLSHHWSDRHLRGETTLPYDYSCFVEPALMDANKAPKLSDGKAVVNYAWHFDAHLVADFLRRFATEKQGVAHVQDEMTEVLRDSRGFITALRTKTGRTLEADLFVDCSGFRGALINKVMEEPFLDQGDHLLCDSAVACPVPHDDEKHGVEPYTTAFAMKSGWAWKTPMLGRFGTGYVYSSEFVERDQATVDFCRLWGLDPEGTFNHIRFRVGRNRRSWVKNCVSIGLASCFLEPLESSGLYFTYAAIYQLVKHFPDRSFDQVLIDRFNREIADMFDETRDFIQAHFYFSPREDTPFWRANKEIVLSADMREKAAMYRAGLPVNPPIVGEGAYYANFEAEFKNFWTNGSYYCIFAGLGFLPEHEAPVLAYKPDSVPVADRLFAEVRQRQSELLTVLPSSYDYLRELHAR</sequence>
<protein>
    <submittedName>
        <fullName evidence="2">Tryptophan 7-halogenase</fullName>
    </submittedName>
</protein>
<dbReference type="SUPFAM" id="SSF51905">
    <property type="entry name" value="FAD/NAD(P)-binding domain"/>
    <property type="match status" value="1"/>
</dbReference>
<dbReference type="PANTHER" id="PTHR43747">
    <property type="entry name" value="FAD-BINDING PROTEIN"/>
    <property type="match status" value="1"/>
</dbReference>
<evidence type="ECO:0000313" key="3">
    <source>
        <dbReference type="Proteomes" id="UP001515943"/>
    </source>
</evidence>
<dbReference type="PIRSF" id="PIRSF011396">
    <property type="entry name" value="Trp_halogenase"/>
    <property type="match status" value="1"/>
</dbReference>
<evidence type="ECO:0000313" key="2">
    <source>
        <dbReference type="EMBL" id="NKE58805.1"/>
    </source>
</evidence>
<keyword evidence="3" id="KW-1185">Reference proteome</keyword>